<dbReference type="SUPFAM" id="SSF51735">
    <property type="entry name" value="NAD(P)-binding Rossmann-fold domains"/>
    <property type="match status" value="1"/>
</dbReference>
<evidence type="ECO:0000313" key="2">
    <source>
        <dbReference type="Proteomes" id="UP000229390"/>
    </source>
</evidence>
<gene>
    <name evidence="1" type="ORF">COT34_00725</name>
</gene>
<dbReference type="EMBL" id="PEYE01000013">
    <property type="protein sequence ID" value="PIS38997.1"/>
    <property type="molecule type" value="Genomic_DNA"/>
</dbReference>
<dbReference type="Gene3D" id="3.40.50.720">
    <property type="entry name" value="NAD(P)-binding Rossmann-like Domain"/>
    <property type="match status" value="1"/>
</dbReference>
<comment type="caution">
    <text evidence="1">The sequence shown here is derived from an EMBL/GenBank/DDBJ whole genome shotgun (WGS) entry which is preliminary data.</text>
</comment>
<accession>A0A2M6T175</accession>
<dbReference type="InterPro" id="IPR036291">
    <property type="entry name" value="NAD(P)-bd_dom_sf"/>
</dbReference>
<dbReference type="Proteomes" id="UP000229390">
    <property type="component" value="Unassembled WGS sequence"/>
</dbReference>
<dbReference type="AlphaFoldDB" id="A0A2M6T175"/>
<evidence type="ECO:0008006" key="3">
    <source>
        <dbReference type="Google" id="ProtNLM"/>
    </source>
</evidence>
<organism evidence="1 2">
    <name type="scientific">Candidatus Nealsonbacteria bacterium CG08_land_8_20_14_0_20_43_11</name>
    <dbReference type="NCBI Taxonomy" id="1974706"/>
    <lineage>
        <taxon>Bacteria</taxon>
        <taxon>Candidatus Nealsoniibacteriota</taxon>
    </lineage>
</organism>
<proteinExistence type="predicted"/>
<name>A0A2M6T175_9BACT</name>
<protein>
    <recommendedName>
        <fullName evidence="3">UDP-glucose/GDP-mannose dehydrogenase dimerisation domain-containing protein</fullName>
    </recommendedName>
</protein>
<evidence type="ECO:0000313" key="1">
    <source>
        <dbReference type="EMBL" id="PIS38997.1"/>
    </source>
</evidence>
<sequence length="244" mass="27330">MKAGQIKEIKVGILGYGEVGQAIAKFYKNPKIRDLNRDNDLNGVEILHICIPWSDNFVKITEAAIKELKPKLTIIHSTVALGTTKKIAGDLAGAKIVHSPVRGVHPNLYKGIKTFVKYIGAETKEAREMAQKHLKSLGIKTKVFVPAITSEALKLWDTTQYGWMIVLNKEIKKWCDKNGLDFDVVYTEANKSYNEGYKKLGRPEVVRPYLKYIPGKIGGHCVVPNCQILDSEIAKFLLDKSNSY</sequence>
<reference evidence="2" key="1">
    <citation type="submission" date="2017-09" db="EMBL/GenBank/DDBJ databases">
        <title>Depth-based differentiation of microbial function through sediment-hosted aquifers and enrichment of novel symbionts in the deep terrestrial subsurface.</title>
        <authorList>
            <person name="Probst A.J."/>
            <person name="Ladd B."/>
            <person name="Jarett J.K."/>
            <person name="Geller-Mcgrath D.E."/>
            <person name="Sieber C.M.K."/>
            <person name="Emerson J.B."/>
            <person name="Anantharaman K."/>
            <person name="Thomas B.C."/>
            <person name="Malmstrom R."/>
            <person name="Stieglmeier M."/>
            <person name="Klingl A."/>
            <person name="Woyke T."/>
            <person name="Ryan C.M."/>
            <person name="Banfield J.F."/>
        </authorList>
    </citation>
    <scope>NUCLEOTIDE SEQUENCE [LARGE SCALE GENOMIC DNA]</scope>
</reference>